<dbReference type="InterPro" id="IPR001245">
    <property type="entry name" value="Ser-Thr/Tyr_kinase_cat_dom"/>
</dbReference>
<dbReference type="SUPFAM" id="SSF56112">
    <property type="entry name" value="Protein kinase-like (PK-like)"/>
    <property type="match status" value="2"/>
</dbReference>
<dbReference type="GO" id="GO:0016020">
    <property type="term" value="C:membrane"/>
    <property type="evidence" value="ECO:0007669"/>
    <property type="project" value="UniProtKB-SubCell"/>
</dbReference>
<name>A0AAP0E446_9MAGN</name>
<dbReference type="FunFam" id="3.30.200.20:FF:000727">
    <property type="entry name" value="Cysteine-rich RLK (RECEPTOR-like protein kinase) 23"/>
    <property type="match status" value="1"/>
</dbReference>
<evidence type="ECO:0000256" key="10">
    <source>
        <dbReference type="ARBA" id="ARBA00022989"/>
    </source>
</evidence>
<keyword evidence="9 14" id="KW-0067">ATP-binding</keyword>
<evidence type="ECO:0000256" key="7">
    <source>
        <dbReference type="ARBA" id="ARBA00022741"/>
    </source>
</evidence>
<reference evidence="18 19" key="1">
    <citation type="submission" date="2024-01" db="EMBL/GenBank/DDBJ databases">
        <title>Genome assemblies of Stephania.</title>
        <authorList>
            <person name="Yang L."/>
        </authorList>
    </citation>
    <scope>NUCLEOTIDE SEQUENCE [LARGE SCALE GENOMIC DNA]</scope>
    <source>
        <strain evidence="18">QJT</strain>
        <tissue evidence="18">Leaf</tissue>
    </source>
</reference>
<dbReference type="SMART" id="SM00219">
    <property type="entry name" value="TyrKc"/>
    <property type="match status" value="1"/>
</dbReference>
<evidence type="ECO:0000256" key="6">
    <source>
        <dbReference type="ARBA" id="ARBA00022737"/>
    </source>
</evidence>
<dbReference type="InterPro" id="IPR000719">
    <property type="entry name" value="Prot_kinase_dom"/>
</dbReference>
<dbReference type="Gene3D" id="3.30.430.20">
    <property type="entry name" value="Gnk2 domain, C-X8-C-X2-C motif"/>
    <property type="match status" value="1"/>
</dbReference>
<feature type="domain" description="Gnk2-homologous" evidence="17">
    <location>
        <begin position="1"/>
        <end position="60"/>
    </location>
</feature>
<dbReference type="GO" id="GO:0004713">
    <property type="term" value="F:protein tyrosine kinase activity"/>
    <property type="evidence" value="ECO:0007669"/>
    <property type="project" value="InterPro"/>
</dbReference>
<dbReference type="PANTHER" id="PTHR27006:SF634">
    <property type="entry name" value="RECEPTOR-LIKE SERINE_THREONINE-PROTEIN KINASE"/>
    <property type="match status" value="1"/>
</dbReference>
<dbReference type="AlphaFoldDB" id="A0AAP0E446"/>
<evidence type="ECO:0000256" key="14">
    <source>
        <dbReference type="PROSITE-ProRule" id="PRU10141"/>
    </source>
</evidence>
<evidence type="ECO:0000256" key="5">
    <source>
        <dbReference type="ARBA" id="ARBA00022729"/>
    </source>
</evidence>
<dbReference type="Gene3D" id="3.30.200.20">
    <property type="entry name" value="Phosphorylase Kinase, domain 1"/>
    <property type="match status" value="1"/>
</dbReference>
<feature type="domain" description="Protein kinase" evidence="16">
    <location>
        <begin position="420"/>
        <end position="545"/>
    </location>
</feature>
<dbReference type="PANTHER" id="PTHR27006">
    <property type="entry name" value="PROMASTIGOTE SURFACE ANTIGEN PROTEIN PSA"/>
    <property type="match status" value="1"/>
</dbReference>
<accession>A0AAP0E446</accession>
<keyword evidence="6" id="KW-0677">Repeat</keyword>
<evidence type="ECO:0000259" key="17">
    <source>
        <dbReference type="PROSITE" id="PS51473"/>
    </source>
</evidence>
<keyword evidence="3" id="KW-0808">Transferase</keyword>
<evidence type="ECO:0000313" key="19">
    <source>
        <dbReference type="Proteomes" id="UP001417504"/>
    </source>
</evidence>
<dbReference type="Pfam" id="PF07714">
    <property type="entry name" value="PK_Tyr_Ser-Thr"/>
    <property type="match status" value="1"/>
</dbReference>
<keyword evidence="12" id="KW-0675">Receptor</keyword>
<comment type="subcellular location">
    <subcellularLocation>
        <location evidence="1">Membrane</location>
        <topology evidence="1">Single-pass membrane protein</topology>
    </subcellularLocation>
</comment>
<feature type="binding site" evidence="14">
    <location>
        <position position="448"/>
    </location>
    <ligand>
        <name>ATP</name>
        <dbReference type="ChEBI" id="CHEBI:30616"/>
    </ligand>
</feature>
<dbReference type="InterPro" id="IPR011009">
    <property type="entry name" value="Kinase-like_dom_sf"/>
</dbReference>
<feature type="compositionally biased region" description="Low complexity" evidence="15">
    <location>
        <begin position="324"/>
        <end position="341"/>
    </location>
</feature>
<dbReference type="GO" id="GO:0005524">
    <property type="term" value="F:ATP binding"/>
    <property type="evidence" value="ECO:0007669"/>
    <property type="project" value="UniProtKB-UniRule"/>
</dbReference>
<dbReference type="CDD" id="cd23509">
    <property type="entry name" value="Gnk2-like"/>
    <property type="match status" value="1"/>
</dbReference>
<feature type="domain" description="Gnk2-homologous" evidence="17">
    <location>
        <begin position="76"/>
        <end position="190"/>
    </location>
</feature>
<keyword evidence="2" id="KW-0723">Serine/threonine-protein kinase</keyword>
<keyword evidence="10" id="KW-1133">Transmembrane helix</keyword>
<keyword evidence="7 14" id="KW-0547">Nucleotide-binding</keyword>
<dbReference type="InterPro" id="IPR038408">
    <property type="entry name" value="GNK2_sf"/>
</dbReference>
<evidence type="ECO:0000256" key="13">
    <source>
        <dbReference type="ARBA" id="ARBA00023180"/>
    </source>
</evidence>
<keyword evidence="5" id="KW-0732">Signal</keyword>
<dbReference type="PROSITE" id="PS51473">
    <property type="entry name" value="GNK2"/>
    <property type="match status" value="2"/>
</dbReference>
<dbReference type="Pfam" id="PF01657">
    <property type="entry name" value="Stress-antifung"/>
    <property type="match status" value="1"/>
</dbReference>
<evidence type="ECO:0000256" key="8">
    <source>
        <dbReference type="ARBA" id="ARBA00022777"/>
    </source>
</evidence>
<comment type="caution">
    <text evidence="18">The sequence shown here is derived from an EMBL/GenBank/DDBJ whole genome shotgun (WGS) entry which is preliminary data.</text>
</comment>
<evidence type="ECO:0000256" key="3">
    <source>
        <dbReference type="ARBA" id="ARBA00022679"/>
    </source>
</evidence>
<evidence type="ECO:0000259" key="16">
    <source>
        <dbReference type="PROSITE" id="PS50011"/>
    </source>
</evidence>
<evidence type="ECO:0000256" key="9">
    <source>
        <dbReference type="ARBA" id="ARBA00022840"/>
    </source>
</evidence>
<feature type="region of interest" description="Disordered" evidence="15">
    <location>
        <begin position="324"/>
        <end position="375"/>
    </location>
</feature>
<evidence type="ECO:0000256" key="12">
    <source>
        <dbReference type="ARBA" id="ARBA00023170"/>
    </source>
</evidence>
<dbReference type="EMBL" id="JBBNAE010000011">
    <property type="protein sequence ID" value="KAK9084920.1"/>
    <property type="molecule type" value="Genomic_DNA"/>
</dbReference>
<dbReference type="PROSITE" id="PS50011">
    <property type="entry name" value="PROTEIN_KINASE_DOM"/>
    <property type="match status" value="1"/>
</dbReference>
<evidence type="ECO:0000256" key="11">
    <source>
        <dbReference type="ARBA" id="ARBA00023136"/>
    </source>
</evidence>
<dbReference type="Proteomes" id="UP001417504">
    <property type="component" value="Unassembled WGS sequence"/>
</dbReference>
<evidence type="ECO:0000313" key="18">
    <source>
        <dbReference type="EMBL" id="KAK9084920.1"/>
    </source>
</evidence>
<dbReference type="InterPro" id="IPR020635">
    <property type="entry name" value="Tyr_kinase_cat_dom"/>
</dbReference>
<feature type="compositionally biased region" description="Low complexity" evidence="15">
    <location>
        <begin position="350"/>
        <end position="375"/>
    </location>
</feature>
<keyword evidence="13" id="KW-0325">Glycoprotein</keyword>
<keyword evidence="4" id="KW-0812">Transmembrane</keyword>
<evidence type="ECO:0000256" key="2">
    <source>
        <dbReference type="ARBA" id="ARBA00022527"/>
    </source>
</evidence>
<dbReference type="InterPro" id="IPR002902">
    <property type="entry name" value="GNK2"/>
</dbReference>
<dbReference type="InterPro" id="IPR017441">
    <property type="entry name" value="Protein_kinase_ATP_BS"/>
</dbReference>
<evidence type="ECO:0000256" key="15">
    <source>
        <dbReference type="SAM" id="MobiDB-lite"/>
    </source>
</evidence>
<dbReference type="GO" id="GO:0004674">
    <property type="term" value="F:protein serine/threonine kinase activity"/>
    <property type="evidence" value="ECO:0007669"/>
    <property type="project" value="UniProtKB-KW"/>
</dbReference>
<keyword evidence="11" id="KW-0472">Membrane</keyword>
<dbReference type="PROSITE" id="PS00107">
    <property type="entry name" value="PROTEIN_KINASE_ATP"/>
    <property type="match status" value="1"/>
</dbReference>
<keyword evidence="8" id="KW-0418">Kinase</keyword>
<protein>
    <submittedName>
        <fullName evidence="18">Uncharacterized protein</fullName>
    </submittedName>
</protein>
<evidence type="ECO:0000256" key="1">
    <source>
        <dbReference type="ARBA" id="ARBA00004167"/>
    </source>
</evidence>
<evidence type="ECO:0000256" key="4">
    <source>
        <dbReference type="ARBA" id="ARBA00022692"/>
    </source>
</evidence>
<sequence length="545" mass="59996">MDRAYIYGEYLMCIGNITGHQFKTCVDSVISNAAQLCGPICNGSVVWSEHCMLRYADDTSSLLIIHPVPNAYTNNYLSHYCTSSSGNLTTSNTTGTYATNLNQLLSSLPSNVTTTNNNWWYQNISFGQYPDKVYGAFMCRADVTPQFCKTCVDSAITKLTQLCVNHSDGYMAPEYAMHGCFSVRSEVYGFSVLLLEILTGLKNNFVDQSEEGGNLLTYAWRHWKEGTASQLINPNITDRESSMSEAVRCIQIALLCVQDEPADRPSMRSQLRPTILEVVVDLLLARSNAARQTYTHRKKLDDEARSVASVAAFLMLIKRRRATTAPSAPSQTTSPNAPSQTAAPSVPSQTTSPYAPSQTAAPSAPSQTTAPSASANTAAPVNTKFFIHISIYCLAYIDQGTTVESLKLNFSTVKAATNDFAAANEIGKGGFGLVYKGQLPNGQEVVVKRHSMRSSQGKEEFDNEIVLAAKFQHRNLVKLIGFAEEGEEKLLIFEFMPNASLDRFIYDPDKHGVLDWETRLKIIKGIAEGLLHLHESSRDSAIHRI</sequence>
<dbReference type="Gene3D" id="1.10.510.10">
    <property type="entry name" value="Transferase(Phosphotransferase) domain 1"/>
    <property type="match status" value="2"/>
</dbReference>
<gene>
    <name evidence="18" type="ORF">Sjap_025331</name>
</gene>
<keyword evidence="19" id="KW-1185">Reference proteome</keyword>
<proteinExistence type="predicted"/>
<organism evidence="18 19">
    <name type="scientific">Stephania japonica</name>
    <dbReference type="NCBI Taxonomy" id="461633"/>
    <lineage>
        <taxon>Eukaryota</taxon>
        <taxon>Viridiplantae</taxon>
        <taxon>Streptophyta</taxon>
        <taxon>Embryophyta</taxon>
        <taxon>Tracheophyta</taxon>
        <taxon>Spermatophyta</taxon>
        <taxon>Magnoliopsida</taxon>
        <taxon>Ranunculales</taxon>
        <taxon>Menispermaceae</taxon>
        <taxon>Menispermoideae</taxon>
        <taxon>Cissampelideae</taxon>
        <taxon>Stephania</taxon>
    </lineage>
</organism>